<keyword evidence="2 5" id="KW-0863">Zinc-finger</keyword>
<dbReference type="PROSITE" id="PS50950">
    <property type="entry name" value="ZF_THAP"/>
    <property type="match status" value="1"/>
</dbReference>
<evidence type="ECO:0000256" key="5">
    <source>
        <dbReference type="PROSITE-ProRule" id="PRU00309"/>
    </source>
</evidence>
<dbReference type="Pfam" id="PF05485">
    <property type="entry name" value="THAP"/>
    <property type="match status" value="1"/>
</dbReference>
<dbReference type="OrthoDB" id="6422684at2759"/>
<evidence type="ECO:0000256" key="1">
    <source>
        <dbReference type="ARBA" id="ARBA00022723"/>
    </source>
</evidence>
<evidence type="ECO:0000256" key="3">
    <source>
        <dbReference type="ARBA" id="ARBA00022833"/>
    </source>
</evidence>
<dbReference type="AlphaFoldDB" id="A0A4Y2BNT4"/>
<dbReference type="EMBL" id="BGPR01000092">
    <property type="protein sequence ID" value="GBL93269.1"/>
    <property type="molecule type" value="Genomic_DNA"/>
</dbReference>
<keyword evidence="3" id="KW-0862">Zinc</keyword>
<protein>
    <recommendedName>
        <fullName evidence="7">THAP-type domain-containing protein</fullName>
    </recommendedName>
</protein>
<dbReference type="GO" id="GO:0003677">
    <property type="term" value="F:DNA binding"/>
    <property type="evidence" value="ECO:0007669"/>
    <property type="project" value="UniProtKB-UniRule"/>
</dbReference>
<dbReference type="SMART" id="SM00980">
    <property type="entry name" value="THAP"/>
    <property type="match status" value="1"/>
</dbReference>
<evidence type="ECO:0000259" key="7">
    <source>
        <dbReference type="PROSITE" id="PS50950"/>
    </source>
</evidence>
<dbReference type="GO" id="GO:0008270">
    <property type="term" value="F:zinc ion binding"/>
    <property type="evidence" value="ECO:0007669"/>
    <property type="project" value="UniProtKB-KW"/>
</dbReference>
<evidence type="ECO:0000256" key="4">
    <source>
        <dbReference type="ARBA" id="ARBA00023125"/>
    </source>
</evidence>
<feature type="region of interest" description="Disordered" evidence="6">
    <location>
        <begin position="160"/>
        <end position="181"/>
    </location>
</feature>
<dbReference type="PANTHER" id="PTHR46927">
    <property type="entry name" value="AGAP005574-PA"/>
    <property type="match status" value="1"/>
</dbReference>
<dbReference type="PANTHER" id="PTHR46927:SF3">
    <property type="entry name" value="THAP-TYPE DOMAIN-CONTAINING PROTEIN"/>
    <property type="match status" value="1"/>
</dbReference>
<dbReference type="InterPro" id="IPR006612">
    <property type="entry name" value="THAP_Znf"/>
</dbReference>
<dbReference type="Gene3D" id="6.20.210.20">
    <property type="entry name" value="THAP domain"/>
    <property type="match status" value="1"/>
</dbReference>
<feature type="domain" description="THAP-type" evidence="7">
    <location>
        <begin position="1"/>
        <end position="87"/>
    </location>
</feature>
<comment type="caution">
    <text evidence="8">The sequence shown here is derived from an EMBL/GenBank/DDBJ whole genome shotgun (WGS) entry which is preliminary data.</text>
</comment>
<dbReference type="SMART" id="SM00692">
    <property type="entry name" value="DM3"/>
    <property type="match status" value="1"/>
</dbReference>
<evidence type="ECO:0000256" key="2">
    <source>
        <dbReference type="ARBA" id="ARBA00022771"/>
    </source>
</evidence>
<dbReference type="Proteomes" id="UP000499080">
    <property type="component" value="Unassembled WGS sequence"/>
</dbReference>
<accession>A0A4Y2BNT4</accession>
<evidence type="ECO:0000313" key="8">
    <source>
        <dbReference type="EMBL" id="GBL93269.1"/>
    </source>
</evidence>
<dbReference type="InterPro" id="IPR052224">
    <property type="entry name" value="THAP_domain_protein"/>
</dbReference>
<keyword evidence="9" id="KW-1185">Reference proteome</keyword>
<dbReference type="InterPro" id="IPR038441">
    <property type="entry name" value="THAP_Znf_sf"/>
</dbReference>
<keyword evidence="1" id="KW-0479">Metal-binding</keyword>
<dbReference type="SUPFAM" id="SSF57716">
    <property type="entry name" value="Glucocorticoid receptor-like (DNA-binding domain)"/>
    <property type="match status" value="1"/>
</dbReference>
<name>A0A4Y2BNT4_ARAVE</name>
<evidence type="ECO:0000313" key="9">
    <source>
        <dbReference type="Proteomes" id="UP000499080"/>
    </source>
</evidence>
<evidence type="ECO:0000256" key="6">
    <source>
        <dbReference type="SAM" id="MobiDB-lite"/>
    </source>
</evidence>
<organism evidence="8 9">
    <name type="scientific">Araneus ventricosus</name>
    <name type="common">Orbweaver spider</name>
    <name type="synonym">Epeira ventricosa</name>
    <dbReference type="NCBI Taxonomy" id="182803"/>
    <lineage>
        <taxon>Eukaryota</taxon>
        <taxon>Metazoa</taxon>
        <taxon>Ecdysozoa</taxon>
        <taxon>Arthropoda</taxon>
        <taxon>Chelicerata</taxon>
        <taxon>Arachnida</taxon>
        <taxon>Araneae</taxon>
        <taxon>Araneomorphae</taxon>
        <taxon>Entelegynae</taxon>
        <taxon>Araneoidea</taxon>
        <taxon>Araneidae</taxon>
        <taxon>Araneus</taxon>
    </lineage>
</organism>
<proteinExistence type="predicted"/>
<gene>
    <name evidence="8" type="ORF">AVEN_42702_1</name>
</gene>
<sequence>MRSYCCIPNCNSSSVDKEPGLSFHEFPSKNHFRNRWLKVLTTRVASDFQLDEKTKTKVCSKHFKETDFSPMCSKRRRLKGCAVPSVFPESEPINKVLELEIVIKKDFEESQSSCQDEELQNHFFNTCANHVFSDDENISNVSSGTPEEPAKCIPELNETENLSDSPELELSSQPNCKTSDPNITSENNSICHTETQKEHSISDVFFNNAVDGLKKISAQESNLCEFTVFGLYVASQLQQMPLEEAYKLKGEIQNILTQSCPRSLKEPSFFSYKPQISSDRDDNIYCDLQSKLPIIKSNEKDTNQSTQHISSHPVILQSFALPSTAINPNSSYKIYALKGSNFSSAVYF</sequence>
<keyword evidence="4 5" id="KW-0238">DNA-binding</keyword>
<reference evidence="8 9" key="1">
    <citation type="journal article" date="2019" name="Sci. Rep.">
        <title>Orb-weaving spider Araneus ventricosus genome elucidates the spidroin gene catalogue.</title>
        <authorList>
            <person name="Kono N."/>
            <person name="Nakamura H."/>
            <person name="Ohtoshi R."/>
            <person name="Moran D.A.P."/>
            <person name="Shinohara A."/>
            <person name="Yoshida Y."/>
            <person name="Fujiwara M."/>
            <person name="Mori M."/>
            <person name="Tomita M."/>
            <person name="Arakawa K."/>
        </authorList>
    </citation>
    <scope>NUCLEOTIDE SEQUENCE [LARGE SCALE GENOMIC DNA]</scope>
</reference>